<accession>A0ABR1F9A7</accession>
<keyword evidence="5" id="KW-0498">Mitosis</keyword>
<dbReference type="InterPro" id="IPR016024">
    <property type="entry name" value="ARM-type_fold"/>
</dbReference>
<dbReference type="PANTHER" id="PTHR14418:SF5">
    <property type="entry name" value="CONDENSIN COMPLEX SUBUNIT 3"/>
    <property type="match status" value="1"/>
</dbReference>
<evidence type="ECO:0000256" key="4">
    <source>
        <dbReference type="ARBA" id="ARBA00022618"/>
    </source>
</evidence>
<dbReference type="Gene3D" id="1.25.10.10">
    <property type="entry name" value="Leucine-rich Repeat Variant"/>
    <property type="match status" value="1"/>
</dbReference>
<keyword evidence="11" id="KW-1185">Reference proteome</keyword>
<evidence type="ECO:0000256" key="3">
    <source>
        <dbReference type="ARBA" id="ARBA00022454"/>
    </source>
</evidence>
<keyword evidence="7" id="KW-0131">Cell cycle</keyword>
<dbReference type="SUPFAM" id="SSF48371">
    <property type="entry name" value="ARM repeat"/>
    <property type="match status" value="1"/>
</dbReference>
<keyword evidence="3" id="KW-0158">Chromosome</keyword>
<dbReference type="PANTHER" id="PTHR14418">
    <property type="entry name" value="CONDENSIN COMPLEX SUBUNIT 3-RELATED"/>
    <property type="match status" value="1"/>
</dbReference>
<dbReference type="EMBL" id="JBBJBU010000003">
    <property type="protein sequence ID" value="KAK7206438.1"/>
    <property type="molecule type" value="Genomic_DNA"/>
</dbReference>
<dbReference type="InterPro" id="IPR027165">
    <property type="entry name" value="CND3"/>
</dbReference>
<reference evidence="10 11" key="1">
    <citation type="submission" date="2024-03" db="EMBL/GenBank/DDBJ databases">
        <title>Genome-scale model development and genomic sequencing of the oleaginous clade Lipomyces.</title>
        <authorList>
            <consortium name="Lawrence Berkeley National Laboratory"/>
            <person name="Czajka J.J."/>
            <person name="Han Y."/>
            <person name="Kim J."/>
            <person name="Mondo S.J."/>
            <person name="Hofstad B.A."/>
            <person name="Robles A."/>
            <person name="Haridas S."/>
            <person name="Riley R."/>
            <person name="LaButti K."/>
            <person name="Pangilinan J."/>
            <person name="Andreopoulos W."/>
            <person name="Lipzen A."/>
            <person name="Yan J."/>
            <person name="Wang M."/>
            <person name="Ng V."/>
            <person name="Grigoriev I.V."/>
            <person name="Spatafora J.W."/>
            <person name="Magnuson J.K."/>
            <person name="Baker S.E."/>
            <person name="Pomraning K.R."/>
        </authorList>
    </citation>
    <scope>NUCLEOTIDE SEQUENCE [LARGE SCALE GENOMIC DNA]</scope>
    <source>
        <strain evidence="10 11">Phaff 52-87</strain>
    </source>
</reference>
<feature type="region of interest" description="Disordered" evidence="8">
    <location>
        <begin position="756"/>
        <end position="806"/>
    </location>
</feature>
<sequence>MPRTSRRAQAEAMELSPLKQRDANVATQSAIDPEFANYANTIAHIFQDVQKSTTSHKKHGIRLWSIHKQAYEKDMKTSFDKKFCAMLNQILPVKKSEPAGEKVAKFVTHYVEYIATQGAPKAQDNEDVDMDIDMDIDEEDESSEHFMAHSFIEMLFAHLLQGVDAKNKAVRFRVCQLLASIVVHLGEIDDDLFQELRAAFVRRIHDKESTIRLQAVLGLARLQGTDDEDEPEPITELLLNALQNDSKADIRRAALLNIEKNNVTIPYSLERARDMDAATRRSVYTRILPEIGDFRLLSIGMREKILSWGLNDRDASVKNASVRVFAHGWLENTGNDVLELLERLDVLNSSVAEDAMKALFSQRKDVVNSLEFPPMLWENLTAETVFLARTFAAYCREEKLDDLFEERMPEVTKLGFYLQAYSKFLDREESEEESSVEEDFTLEQLLAIASLMDFSDEIGRRKVFDVIRMLLAKEKLSDSATELSVVVLRKVSLTEREFCEVIGEIISDVHDSVADDEFDDSFHSALSDVESVTGSSRRSSKTRSSIASNGSDAKDKAIHELMINMKCLKLAQCMLENVGCRLKSNMALTSLLDQLIVPAVRSHEAPIRERGLHCLGLCCLLDKDLSLENTVLFMHCFNKGHEALQVEAIHIICDILVSHGGSILSVNSGIDTEMIVKMHTRALDLGTAGDVQVAAVQSLSKLLLAGILTDPEGMLLERLTTLYDDEGTMGNSSLRQTLSYCLPVLNEHMNEIKAAEEKEAAEETAKEEDDVEVSVQVEKEDALDSDEGEEVDMSRAESVMSVLTEV</sequence>
<comment type="caution">
    <text evidence="10">The sequence shown here is derived from an EMBL/GenBank/DDBJ whole genome shotgun (WGS) entry which is preliminary data.</text>
</comment>
<dbReference type="InterPro" id="IPR025977">
    <property type="entry name" value="Cnd3_C"/>
</dbReference>
<evidence type="ECO:0000256" key="7">
    <source>
        <dbReference type="ARBA" id="ARBA00023306"/>
    </source>
</evidence>
<dbReference type="GeneID" id="90036315"/>
<comment type="similarity">
    <text evidence="2">Belongs to the CND3 (condensin subunit 3) family.</text>
</comment>
<dbReference type="Pfam" id="PF12719">
    <property type="entry name" value="Cnd3"/>
    <property type="match status" value="1"/>
</dbReference>
<evidence type="ECO:0000259" key="9">
    <source>
        <dbReference type="Pfam" id="PF12719"/>
    </source>
</evidence>
<evidence type="ECO:0000256" key="6">
    <source>
        <dbReference type="ARBA" id="ARBA00023067"/>
    </source>
</evidence>
<name>A0ABR1F9A7_9ASCO</name>
<protein>
    <submittedName>
        <fullName evidence="10">Nuclear condensing complex subunit</fullName>
    </submittedName>
</protein>
<evidence type="ECO:0000256" key="2">
    <source>
        <dbReference type="ARBA" id="ARBA00006533"/>
    </source>
</evidence>
<dbReference type="RefSeq" id="XP_064769471.1">
    <property type="nucleotide sequence ID" value="XM_064910803.1"/>
</dbReference>
<dbReference type="InterPro" id="IPR011989">
    <property type="entry name" value="ARM-like"/>
</dbReference>
<keyword evidence="6" id="KW-0226">DNA condensation</keyword>
<comment type="subcellular location">
    <subcellularLocation>
        <location evidence="1">Chromosome</location>
    </subcellularLocation>
</comment>
<evidence type="ECO:0000313" key="10">
    <source>
        <dbReference type="EMBL" id="KAK7206438.1"/>
    </source>
</evidence>
<evidence type="ECO:0000313" key="11">
    <source>
        <dbReference type="Proteomes" id="UP001498771"/>
    </source>
</evidence>
<gene>
    <name evidence="10" type="ORF">BZA70DRAFT_256335</name>
</gene>
<feature type="domain" description="Nuclear condensin complex subunit 3 C-terminal" evidence="9">
    <location>
        <begin position="566"/>
        <end position="746"/>
    </location>
</feature>
<evidence type="ECO:0000256" key="1">
    <source>
        <dbReference type="ARBA" id="ARBA00004286"/>
    </source>
</evidence>
<proteinExistence type="inferred from homology"/>
<evidence type="ECO:0000256" key="5">
    <source>
        <dbReference type="ARBA" id="ARBA00022776"/>
    </source>
</evidence>
<evidence type="ECO:0000256" key="8">
    <source>
        <dbReference type="SAM" id="MobiDB-lite"/>
    </source>
</evidence>
<dbReference type="Proteomes" id="UP001498771">
    <property type="component" value="Unassembled WGS sequence"/>
</dbReference>
<keyword evidence="4" id="KW-0132">Cell division</keyword>
<organism evidence="10 11">
    <name type="scientific">Myxozyma melibiosi</name>
    <dbReference type="NCBI Taxonomy" id="54550"/>
    <lineage>
        <taxon>Eukaryota</taxon>
        <taxon>Fungi</taxon>
        <taxon>Dikarya</taxon>
        <taxon>Ascomycota</taxon>
        <taxon>Saccharomycotina</taxon>
        <taxon>Lipomycetes</taxon>
        <taxon>Lipomycetales</taxon>
        <taxon>Lipomycetaceae</taxon>
        <taxon>Myxozyma</taxon>
    </lineage>
</organism>